<dbReference type="InterPro" id="IPR058626">
    <property type="entry name" value="MdtA-like_b-barrel"/>
</dbReference>
<accession>A0A317FA51</accession>
<feature type="domain" description="Multidrug resistance protein MdtA-like beta-barrel" evidence="6">
    <location>
        <begin position="219"/>
        <end position="302"/>
    </location>
</feature>
<dbReference type="GO" id="GO:0022857">
    <property type="term" value="F:transmembrane transporter activity"/>
    <property type="evidence" value="ECO:0007669"/>
    <property type="project" value="InterPro"/>
</dbReference>
<gene>
    <name evidence="7" type="ORF">DFH01_25335</name>
</gene>
<keyword evidence="8" id="KW-1185">Reference proteome</keyword>
<feature type="chain" id="PRO_5016426382" evidence="3">
    <location>
        <begin position="22"/>
        <end position="391"/>
    </location>
</feature>
<keyword evidence="3" id="KW-0732">Signal</keyword>
<dbReference type="AlphaFoldDB" id="A0A317FA51"/>
<dbReference type="GO" id="GO:0030313">
    <property type="term" value="C:cell envelope"/>
    <property type="evidence" value="ECO:0007669"/>
    <property type="project" value="UniProtKB-SubCell"/>
</dbReference>
<protein>
    <submittedName>
        <fullName evidence="7">Efflux transporter periplasmic adaptor subunit</fullName>
    </submittedName>
</protein>
<organism evidence="7 8">
    <name type="scientific">Falsiroseomonas bella</name>
    <dbReference type="NCBI Taxonomy" id="2184016"/>
    <lineage>
        <taxon>Bacteria</taxon>
        <taxon>Pseudomonadati</taxon>
        <taxon>Pseudomonadota</taxon>
        <taxon>Alphaproteobacteria</taxon>
        <taxon>Acetobacterales</taxon>
        <taxon>Roseomonadaceae</taxon>
        <taxon>Falsiroseomonas</taxon>
    </lineage>
</organism>
<reference evidence="8" key="1">
    <citation type="submission" date="2018-05" db="EMBL/GenBank/DDBJ databases">
        <authorList>
            <person name="Du Z."/>
            <person name="Wang X."/>
        </authorList>
    </citation>
    <scope>NUCLEOTIDE SEQUENCE [LARGE SCALE GENOMIC DNA]</scope>
    <source>
        <strain evidence="8">CQN31</strain>
    </source>
</reference>
<name>A0A317FA51_9PROT</name>
<dbReference type="EMBL" id="QGNA01000007">
    <property type="protein sequence ID" value="PWS34348.1"/>
    <property type="molecule type" value="Genomic_DNA"/>
</dbReference>
<dbReference type="Gene3D" id="2.40.30.170">
    <property type="match status" value="1"/>
</dbReference>
<evidence type="ECO:0000256" key="3">
    <source>
        <dbReference type="SAM" id="SignalP"/>
    </source>
</evidence>
<feature type="domain" description="Multidrug resistance protein MdtA-like alpha-helical hairpin" evidence="4">
    <location>
        <begin position="111"/>
        <end position="183"/>
    </location>
</feature>
<feature type="coiled-coil region" evidence="2">
    <location>
        <begin position="114"/>
        <end position="179"/>
    </location>
</feature>
<evidence type="ECO:0000313" key="7">
    <source>
        <dbReference type="EMBL" id="PWS34348.1"/>
    </source>
</evidence>
<dbReference type="PANTHER" id="PTHR30158">
    <property type="entry name" value="ACRA/E-RELATED COMPONENT OF DRUG EFFLUX TRANSPORTER"/>
    <property type="match status" value="1"/>
</dbReference>
<dbReference type="Proteomes" id="UP000245765">
    <property type="component" value="Unassembled WGS sequence"/>
</dbReference>
<dbReference type="Pfam" id="PF25917">
    <property type="entry name" value="BSH_RND"/>
    <property type="match status" value="1"/>
</dbReference>
<proteinExistence type="inferred from homology"/>
<keyword evidence="2" id="KW-0175">Coiled coil</keyword>
<evidence type="ECO:0000313" key="8">
    <source>
        <dbReference type="Proteomes" id="UP000245765"/>
    </source>
</evidence>
<evidence type="ECO:0000256" key="2">
    <source>
        <dbReference type="SAM" id="Coils"/>
    </source>
</evidence>
<sequence length="391" mass="40584">MSRGPTTMPRLLPLALAAAMAAGGGFAWHQSGRPAQADTPAVAPPPMPVPVAPVLVRELAEIAEFTGFLHAARSVDLRPRVGGMIEAVEVPEGGLVQPGQVLFRLDQRPYRAALARAEAALAEARERHAFAGRQHARTRSLAGEGYAPRDRLDQQAAEREALAAQVQAAEAAVASARLDLDFTVIAAPIAGRVGRALVTEGNLVAAGETLLAGIVAVDPIHLLFDVDEPTYLRLLAAAAEAGDAPVEVDIGLTGEEGFPRRGRLDFLDIQADRATGTARLRAVLPNADGRLAPGLFARVRVPLSAPRPMVLVAEVAIGAAQGGRYVLVAAPEGVAAFRPVRLGPAAGEGLRVVREGLSPGESVVARGMVRPGTRIAPLPASVAANAGEPRS</sequence>
<evidence type="ECO:0000259" key="4">
    <source>
        <dbReference type="Pfam" id="PF25876"/>
    </source>
</evidence>
<dbReference type="InterPro" id="IPR006143">
    <property type="entry name" value="RND_pump_MFP"/>
</dbReference>
<dbReference type="InterPro" id="IPR058624">
    <property type="entry name" value="MdtA-like_HH"/>
</dbReference>
<comment type="similarity">
    <text evidence="1">Belongs to the membrane fusion protein (MFP) (TC 8.A.1) family.</text>
</comment>
<dbReference type="Gene3D" id="2.40.50.100">
    <property type="match status" value="1"/>
</dbReference>
<dbReference type="GO" id="GO:0046677">
    <property type="term" value="P:response to antibiotic"/>
    <property type="evidence" value="ECO:0007669"/>
    <property type="project" value="TreeGrafter"/>
</dbReference>
<dbReference type="Gene3D" id="2.40.420.20">
    <property type="match status" value="1"/>
</dbReference>
<dbReference type="Pfam" id="PF25876">
    <property type="entry name" value="HH_MFP_RND"/>
    <property type="match status" value="1"/>
</dbReference>
<comment type="caution">
    <text evidence="7">The sequence shown here is derived from an EMBL/GenBank/DDBJ whole genome shotgun (WGS) entry which is preliminary data.</text>
</comment>
<dbReference type="InterPro" id="IPR058625">
    <property type="entry name" value="MdtA-like_BSH"/>
</dbReference>
<dbReference type="PANTHER" id="PTHR30158:SF10">
    <property type="entry name" value="CATION EFFLUX PUMP"/>
    <property type="match status" value="1"/>
</dbReference>
<evidence type="ECO:0000259" key="5">
    <source>
        <dbReference type="Pfam" id="PF25917"/>
    </source>
</evidence>
<evidence type="ECO:0000256" key="1">
    <source>
        <dbReference type="ARBA" id="ARBA00009477"/>
    </source>
</evidence>
<dbReference type="GO" id="GO:0005886">
    <property type="term" value="C:plasma membrane"/>
    <property type="evidence" value="ECO:0007669"/>
    <property type="project" value="TreeGrafter"/>
</dbReference>
<feature type="signal peptide" evidence="3">
    <location>
        <begin position="1"/>
        <end position="21"/>
    </location>
</feature>
<dbReference type="SUPFAM" id="SSF111369">
    <property type="entry name" value="HlyD-like secretion proteins"/>
    <property type="match status" value="1"/>
</dbReference>
<dbReference type="Gene3D" id="1.10.287.470">
    <property type="entry name" value="Helix hairpin bin"/>
    <property type="match status" value="1"/>
</dbReference>
<feature type="domain" description="Multidrug resistance protein MdtA-like barrel-sandwich hybrid" evidence="5">
    <location>
        <begin position="73"/>
        <end position="210"/>
    </location>
</feature>
<dbReference type="NCBIfam" id="TIGR01730">
    <property type="entry name" value="RND_mfp"/>
    <property type="match status" value="1"/>
</dbReference>
<dbReference type="Pfam" id="PF25944">
    <property type="entry name" value="Beta-barrel_RND"/>
    <property type="match status" value="1"/>
</dbReference>
<evidence type="ECO:0000259" key="6">
    <source>
        <dbReference type="Pfam" id="PF25944"/>
    </source>
</evidence>